<evidence type="ECO:0000313" key="1">
    <source>
        <dbReference type="EMBL" id="KAJ4723960.1"/>
    </source>
</evidence>
<dbReference type="Proteomes" id="UP001164539">
    <property type="component" value="Chromosome 3"/>
</dbReference>
<protein>
    <submittedName>
        <fullName evidence="1">MLO-like protein</fullName>
    </submittedName>
</protein>
<evidence type="ECO:0000313" key="2">
    <source>
        <dbReference type="Proteomes" id="UP001164539"/>
    </source>
</evidence>
<dbReference type="EMBL" id="CM051396">
    <property type="protein sequence ID" value="KAJ4723960.1"/>
    <property type="molecule type" value="Genomic_DNA"/>
</dbReference>
<comment type="caution">
    <text evidence="1">The sequence shown here is derived from an EMBL/GenBank/DDBJ whole genome shotgun (WGS) entry which is preliminary data.</text>
</comment>
<sequence length="502" mass="57492">MAEEGTTLEYTPTWVVAVVCSVIVVISLAVERLLHYLGKFLKKKNQKPLFESLLKIKEELMLLGFISLLLTVFQGMIAKICIPEHLTKKWLPCDEEDQESDTKTAAHLQTTFFFLSRRLLAAASNSQNTCSKGKAPLLSLTALHHLHIFIFVLAVAHVTFCALTIIFGSAKIRQWKHWEDSVANKEYDAEEVLKTKFTHVQEHDFIKNRFRGVGKSYALLGWVHSFFKQFYGSVNKSDYITLRLGFIMNHCRGNPKFNFHNYMMRALEADFKKVVGISWYLWLFVVVFLLLNVHDWHAYFWIAFIPFILLLAVGTKLEHVITQLAHEVAEKHIAVEGDLVVKPSDDHFWFHKPKLVLILIHIILFQNSFELAVFFWIWVQYGFHSCIMGSYGYIIPRLIIGAFVQFVCSYSTLPLYAIVTQMGTSFKKAIFDEHIQEGLVGWARKAKKNRRNAANGSTQVGHKEDSPILVQLANVNQQDESSIEQGNGKEITTENNGTDGFK</sequence>
<name>A0ACC1YMW5_MELAZ</name>
<organism evidence="1 2">
    <name type="scientific">Melia azedarach</name>
    <name type="common">Chinaberry tree</name>
    <dbReference type="NCBI Taxonomy" id="155640"/>
    <lineage>
        <taxon>Eukaryota</taxon>
        <taxon>Viridiplantae</taxon>
        <taxon>Streptophyta</taxon>
        <taxon>Embryophyta</taxon>
        <taxon>Tracheophyta</taxon>
        <taxon>Spermatophyta</taxon>
        <taxon>Magnoliopsida</taxon>
        <taxon>eudicotyledons</taxon>
        <taxon>Gunneridae</taxon>
        <taxon>Pentapetalae</taxon>
        <taxon>rosids</taxon>
        <taxon>malvids</taxon>
        <taxon>Sapindales</taxon>
        <taxon>Meliaceae</taxon>
        <taxon>Melia</taxon>
    </lineage>
</organism>
<accession>A0ACC1YMW5</accession>
<gene>
    <name evidence="1" type="ORF">OWV82_007274</name>
</gene>
<keyword evidence="2" id="KW-1185">Reference proteome</keyword>
<proteinExistence type="predicted"/>
<reference evidence="1 2" key="1">
    <citation type="journal article" date="2023" name="Science">
        <title>Complex scaffold remodeling in plant triterpene biosynthesis.</title>
        <authorList>
            <person name="De La Pena R."/>
            <person name="Hodgson H."/>
            <person name="Liu J.C."/>
            <person name="Stephenson M.J."/>
            <person name="Martin A.C."/>
            <person name="Owen C."/>
            <person name="Harkess A."/>
            <person name="Leebens-Mack J."/>
            <person name="Jimenez L.E."/>
            <person name="Osbourn A."/>
            <person name="Sattely E.S."/>
        </authorList>
    </citation>
    <scope>NUCLEOTIDE SEQUENCE [LARGE SCALE GENOMIC DNA]</scope>
    <source>
        <strain evidence="2">cv. JPN11</strain>
        <tissue evidence="1">Leaf</tissue>
    </source>
</reference>